<dbReference type="PIRSF" id="PIRSF000164">
    <property type="entry name" value="DHO_oxidase"/>
    <property type="match status" value="1"/>
</dbReference>
<dbReference type="GO" id="GO:0044205">
    <property type="term" value="P:'de novo' UMP biosynthetic process"/>
    <property type="evidence" value="ECO:0007669"/>
    <property type="project" value="UniProtKB-UniPathway"/>
</dbReference>
<dbReference type="KEGG" id="cpo:COPRO5265_1316"/>
<reference evidence="8 9" key="2">
    <citation type="journal article" date="2014" name="Genome Announc.">
        <title>Complete Genome Sequence of Coprothermobacter proteolyticus DSM 5265.</title>
        <authorList>
            <person name="Alexiev A."/>
            <person name="Coil D.A."/>
            <person name="Badger J.H."/>
            <person name="Enticknap J."/>
            <person name="Ward N."/>
            <person name="Robb F.T."/>
            <person name="Eisen J.A."/>
        </authorList>
    </citation>
    <scope>NUCLEOTIDE SEQUENCE [LARGE SCALE GENOMIC DNA]</scope>
    <source>
        <strain evidence="9">ATCC 35245 / DSM 5265 / OCM 4 / BT</strain>
    </source>
</reference>
<dbReference type="GO" id="GO:0005737">
    <property type="term" value="C:cytoplasm"/>
    <property type="evidence" value="ECO:0007669"/>
    <property type="project" value="InterPro"/>
</dbReference>
<organism evidence="8 9">
    <name type="scientific">Coprothermobacter proteolyticus (strain ATCC 35245 / DSM 5265 / OCM 4 / BT)</name>
    <dbReference type="NCBI Taxonomy" id="309798"/>
    <lineage>
        <taxon>Bacteria</taxon>
        <taxon>Pseudomonadati</taxon>
        <taxon>Coprothermobacterota</taxon>
        <taxon>Coprothermobacteria</taxon>
        <taxon>Coprothermobacterales</taxon>
        <taxon>Coprothermobacteraceae</taxon>
        <taxon>Coprothermobacter</taxon>
    </lineage>
</organism>
<dbReference type="EC" id="1.3.98.1" evidence="8"/>
<evidence type="ECO:0000256" key="4">
    <source>
        <dbReference type="ARBA" id="ARBA00022643"/>
    </source>
</evidence>
<dbReference type="OrthoDB" id="9794954at2"/>
<evidence type="ECO:0000256" key="3">
    <source>
        <dbReference type="ARBA" id="ARBA00022630"/>
    </source>
</evidence>
<dbReference type="RefSeq" id="WP_012544768.1">
    <property type="nucleotide sequence ID" value="NC_011295.1"/>
</dbReference>
<keyword evidence="3" id="KW-0285">Flavoprotein</keyword>
<gene>
    <name evidence="8" type="ordered locus">COPRO5265_1316</name>
</gene>
<dbReference type="EMBL" id="CP001145">
    <property type="protein sequence ID" value="ACI18118.1"/>
    <property type="molecule type" value="Genomic_DNA"/>
</dbReference>
<evidence type="ECO:0000256" key="1">
    <source>
        <dbReference type="ARBA" id="ARBA00001917"/>
    </source>
</evidence>
<keyword evidence="4" id="KW-0288">FMN</keyword>
<dbReference type="InterPro" id="IPR050074">
    <property type="entry name" value="DHO_dehydrogenase"/>
</dbReference>
<evidence type="ECO:0000256" key="2">
    <source>
        <dbReference type="ARBA" id="ARBA00004725"/>
    </source>
</evidence>
<proteinExistence type="predicted"/>
<evidence type="ECO:0000256" key="5">
    <source>
        <dbReference type="ARBA" id="ARBA00022975"/>
    </source>
</evidence>
<feature type="domain" description="Dihydroorotate dehydrogenase catalytic" evidence="7">
    <location>
        <begin position="5"/>
        <end position="267"/>
    </location>
</feature>
<evidence type="ECO:0000313" key="9">
    <source>
        <dbReference type="Proteomes" id="UP000001732"/>
    </source>
</evidence>
<dbReference type="HOGENOM" id="CLU_042042_0_0_9"/>
<reference evidence="9" key="1">
    <citation type="submission" date="2008-08" db="EMBL/GenBank/DDBJ databases">
        <title>The complete genome sequence of Coprothermobacter proteolyticus strain ATCC 5245 / DSM 5265 / BT.</title>
        <authorList>
            <person name="Dodson R.J."/>
            <person name="Durkin A.S."/>
            <person name="Wu M."/>
            <person name="Eisen J."/>
            <person name="Sutton G."/>
        </authorList>
    </citation>
    <scope>NUCLEOTIDE SEQUENCE [LARGE SCALE GENOMIC DNA]</scope>
    <source>
        <strain evidence="9">ATCC 35245 / DSM 5265 / OCM 4 / BT</strain>
    </source>
</reference>
<dbReference type="Pfam" id="PF01180">
    <property type="entry name" value="DHO_dh"/>
    <property type="match status" value="1"/>
</dbReference>
<dbReference type="PROSITE" id="PS00911">
    <property type="entry name" value="DHODEHASE_1"/>
    <property type="match status" value="1"/>
</dbReference>
<dbReference type="PANTHER" id="PTHR48109:SF1">
    <property type="entry name" value="DIHYDROOROTATE DEHYDROGENASE (FUMARATE)"/>
    <property type="match status" value="1"/>
</dbReference>
<dbReference type="eggNOG" id="COG0167">
    <property type="taxonomic scope" value="Bacteria"/>
</dbReference>
<evidence type="ECO:0000256" key="6">
    <source>
        <dbReference type="ARBA" id="ARBA00023002"/>
    </source>
</evidence>
<dbReference type="Proteomes" id="UP000001732">
    <property type="component" value="Chromosome"/>
</dbReference>
<dbReference type="GO" id="GO:1990663">
    <property type="term" value="F:dihydroorotate dehydrogenase (fumarate) activity"/>
    <property type="evidence" value="ECO:0007669"/>
    <property type="project" value="UniProtKB-EC"/>
</dbReference>
<dbReference type="InterPro" id="IPR005720">
    <property type="entry name" value="Dihydroorotate_DH_cat"/>
</dbReference>
<keyword evidence="9" id="KW-1185">Reference proteome</keyword>
<dbReference type="UniPathway" id="UPA00070"/>
<comment type="pathway">
    <text evidence="2">Pyrimidine metabolism; UMP biosynthesis via de novo pathway.</text>
</comment>
<keyword evidence="5" id="KW-0665">Pyrimidine biosynthesis</keyword>
<protein>
    <submittedName>
        <fullName evidence="8">Dihydroorotate dehydrogenase (Dihydroorotate oxidase)(Dhodehase) (Dhodase) (Dhod)</fullName>
        <ecNumber evidence="8">1.3.98.1</ecNumber>
    </submittedName>
</protein>
<keyword evidence="6 8" id="KW-0560">Oxidoreductase</keyword>
<sequence>MAGAVRLKKLTLKNPFIASSGTCGYADADLIPLDKFGAAVTKTITLLPRQGNRPPRLVETPAGLVNSIGLQNMGLEAFKQFLTDFKKPTTLIVSVGGESPEDFATIVEELNTYDLIDAFELNLSCPNVKTGGEVVGKDYVTVSNILEASLKSTTKPLLVKLSPFTEQLDKILQHWESKVEAFVLFNTFPAMDIDPRSGKPVLGAVSGGLSGPAIYPIVLNSIYKYSKAHTLVASGGIATTDIAKKFIMAGARALEIGTGNLWNPAFIEMLLKEV</sequence>
<dbReference type="GO" id="GO:0006207">
    <property type="term" value="P:'de novo' pyrimidine nucleobase biosynthetic process"/>
    <property type="evidence" value="ECO:0007669"/>
    <property type="project" value="InterPro"/>
</dbReference>
<dbReference type="SUPFAM" id="SSF51395">
    <property type="entry name" value="FMN-linked oxidoreductases"/>
    <property type="match status" value="1"/>
</dbReference>
<dbReference type="PROSITE" id="PS00912">
    <property type="entry name" value="DHODEHASE_2"/>
    <property type="match status" value="1"/>
</dbReference>
<dbReference type="InterPro" id="IPR001295">
    <property type="entry name" value="Dihydroorotate_DH_CS"/>
</dbReference>
<dbReference type="Gene3D" id="3.20.20.70">
    <property type="entry name" value="Aldolase class I"/>
    <property type="match status" value="1"/>
</dbReference>
<name>B5YA20_COPPD</name>
<dbReference type="PANTHER" id="PTHR48109">
    <property type="entry name" value="DIHYDROOROTATE DEHYDROGENASE (QUINONE), MITOCHONDRIAL-RELATED"/>
    <property type="match status" value="1"/>
</dbReference>
<comment type="cofactor">
    <cofactor evidence="1">
        <name>FMN</name>
        <dbReference type="ChEBI" id="CHEBI:58210"/>
    </cofactor>
</comment>
<evidence type="ECO:0000313" key="8">
    <source>
        <dbReference type="EMBL" id="ACI18118.1"/>
    </source>
</evidence>
<dbReference type="InterPro" id="IPR013785">
    <property type="entry name" value="Aldolase_TIM"/>
</dbReference>
<accession>B5YA20</accession>
<dbReference type="AlphaFoldDB" id="B5YA20"/>
<evidence type="ECO:0000259" key="7">
    <source>
        <dbReference type="Pfam" id="PF01180"/>
    </source>
</evidence>
<dbReference type="InterPro" id="IPR012135">
    <property type="entry name" value="Dihydroorotate_DH_1_2"/>
</dbReference>
<dbReference type="STRING" id="309798.COPRO5265_1316"/>